<organism evidence="1 2">
    <name type="scientific">Cytobacillus firmus</name>
    <name type="common">Bacillus firmus</name>
    <dbReference type="NCBI Taxonomy" id="1399"/>
    <lineage>
        <taxon>Bacteria</taxon>
        <taxon>Bacillati</taxon>
        <taxon>Bacillota</taxon>
        <taxon>Bacilli</taxon>
        <taxon>Bacillales</taxon>
        <taxon>Bacillaceae</taxon>
        <taxon>Cytobacillus</taxon>
    </lineage>
</organism>
<dbReference type="Proteomes" id="UP000465778">
    <property type="component" value="Unassembled WGS sequence"/>
</dbReference>
<comment type="caution">
    <text evidence="1">The sequence shown here is derived from an EMBL/GenBank/DDBJ whole genome shotgun (WGS) entry which is preliminary data.</text>
</comment>
<dbReference type="EMBL" id="VDEM01000073">
    <property type="protein sequence ID" value="KAF0821992.1"/>
    <property type="molecule type" value="Genomic_DNA"/>
</dbReference>
<sequence length="38" mass="4769">MQKNFCYNIRIKDENWRIMRFFIKHADKDQQAGSIKFF</sequence>
<proteinExistence type="predicted"/>
<evidence type="ECO:0000313" key="2">
    <source>
        <dbReference type="Proteomes" id="UP000465778"/>
    </source>
</evidence>
<accession>A0A800N8P4</accession>
<protein>
    <submittedName>
        <fullName evidence="1">Uncharacterized protein</fullName>
    </submittedName>
</protein>
<reference evidence="1 2" key="1">
    <citation type="journal article" date="2020" name="G3 (Bethesda)">
        <title>Whole Genome Sequencing and Comparative Genomics of Two Nematicidal Bacillus Strains Reveals a Wide Range of Possible Virulence Factors.</title>
        <authorList>
            <person name="Susic N."/>
            <person name="Janezic S."/>
            <person name="Rupnik M."/>
            <person name="Geric Stare B."/>
        </authorList>
    </citation>
    <scope>NUCLEOTIDE SEQUENCE [LARGE SCALE GENOMIC DNA]</scope>
    <source>
        <strain evidence="1 2">I-1582</strain>
    </source>
</reference>
<dbReference type="AlphaFoldDB" id="A0A800N8P4"/>
<gene>
    <name evidence="1" type="ORF">KIS1582_4251</name>
</gene>
<name>A0A800N8P4_CYTFI</name>
<evidence type="ECO:0000313" key="1">
    <source>
        <dbReference type="EMBL" id="KAF0821992.1"/>
    </source>
</evidence>